<comment type="caution">
    <text evidence="1">The sequence shown here is derived from an EMBL/GenBank/DDBJ whole genome shotgun (WGS) entry which is preliminary data.</text>
</comment>
<dbReference type="EMBL" id="JAIWYP010000002">
    <property type="protein sequence ID" value="KAH3860028.1"/>
    <property type="molecule type" value="Genomic_DNA"/>
</dbReference>
<reference evidence="1" key="1">
    <citation type="journal article" date="2019" name="bioRxiv">
        <title>The Genome of the Zebra Mussel, Dreissena polymorpha: A Resource for Invasive Species Research.</title>
        <authorList>
            <person name="McCartney M.A."/>
            <person name="Auch B."/>
            <person name="Kono T."/>
            <person name="Mallez S."/>
            <person name="Zhang Y."/>
            <person name="Obille A."/>
            <person name="Becker A."/>
            <person name="Abrahante J.E."/>
            <person name="Garbe J."/>
            <person name="Badalamenti J.P."/>
            <person name="Herman A."/>
            <person name="Mangelson H."/>
            <person name="Liachko I."/>
            <person name="Sullivan S."/>
            <person name="Sone E.D."/>
            <person name="Koren S."/>
            <person name="Silverstein K.A.T."/>
            <person name="Beckman K.B."/>
            <person name="Gohl D.M."/>
        </authorList>
    </citation>
    <scope>NUCLEOTIDE SEQUENCE</scope>
    <source>
        <strain evidence="1">Duluth1</strain>
        <tissue evidence="1">Whole animal</tissue>
    </source>
</reference>
<dbReference type="AlphaFoldDB" id="A0A9D4LLW9"/>
<accession>A0A9D4LLW9</accession>
<protein>
    <submittedName>
        <fullName evidence="1">Uncharacterized protein</fullName>
    </submittedName>
</protein>
<reference evidence="1" key="2">
    <citation type="submission" date="2020-11" db="EMBL/GenBank/DDBJ databases">
        <authorList>
            <person name="McCartney M.A."/>
            <person name="Auch B."/>
            <person name="Kono T."/>
            <person name="Mallez S."/>
            <person name="Becker A."/>
            <person name="Gohl D.M."/>
            <person name="Silverstein K.A.T."/>
            <person name="Koren S."/>
            <person name="Bechman K.B."/>
            <person name="Herman A."/>
            <person name="Abrahante J.E."/>
            <person name="Garbe J."/>
        </authorList>
    </citation>
    <scope>NUCLEOTIDE SEQUENCE</scope>
    <source>
        <strain evidence="1">Duluth1</strain>
        <tissue evidence="1">Whole animal</tissue>
    </source>
</reference>
<evidence type="ECO:0000313" key="2">
    <source>
        <dbReference type="Proteomes" id="UP000828390"/>
    </source>
</evidence>
<dbReference type="Gene3D" id="2.40.70.10">
    <property type="entry name" value="Acid Proteases"/>
    <property type="match status" value="1"/>
</dbReference>
<gene>
    <name evidence="1" type="ORF">DPMN_022921</name>
</gene>
<name>A0A9D4LLW9_DREPO</name>
<dbReference type="SUPFAM" id="SSF50630">
    <property type="entry name" value="Acid proteases"/>
    <property type="match status" value="1"/>
</dbReference>
<proteinExistence type="predicted"/>
<dbReference type="Proteomes" id="UP000828390">
    <property type="component" value="Unassembled WGS sequence"/>
</dbReference>
<dbReference type="InterPro" id="IPR021109">
    <property type="entry name" value="Peptidase_aspartic_dom_sf"/>
</dbReference>
<keyword evidence="2" id="KW-1185">Reference proteome</keyword>
<sequence length="116" mass="12643">MPVPAKQSVQQEVVRVSHTSSISLFCMNVQVGDIVVNAIVDSASEVSIISEKVYKSMKHPPPKLRDVKLLTAGKDMSMQGFIVGPIKTATGKTLRNRNFANLSTLFLEGLLICDKV</sequence>
<organism evidence="1 2">
    <name type="scientific">Dreissena polymorpha</name>
    <name type="common">Zebra mussel</name>
    <name type="synonym">Mytilus polymorpha</name>
    <dbReference type="NCBI Taxonomy" id="45954"/>
    <lineage>
        <taxon>Eukaryota</taxon>
        <taxon>Metazoa</taxon>
        <taxon>Spiralia</taxon>
        <taxon>Lophotrochozoa</taxon>
        <taxon>Mollusca</taxon>
        <taxon>Bivalvia</taxon>
        <taxon>Autobranchia</taxon>
        <taxon>Heteroconchia</taxon>
        <taxon>Euheterodonta</taxon>
        <taxon>Imparidentia</taxon>
        <taxon>Neoheterodontei</taxon>
        <taxon>Myida</taxon>
        <taxon>Dreissenoidea</taxon>
        <taxon>Dreissenidae</taxon>
        <taxon>Dreissena</taxon>
    </lineage>
</organism>
<evidence type="ECO:0000313" key="1">
    <source>
        <dbReference type="EMBL" id="KAH3860028.1"/>
    </source>
</evidence>